<feature type="transmembrane region" description="Helical" evidence="7">
    <location>
        <begin position="30"/>
        <end position="48"/>
    </location>
</feature>
<keyword evidence="10" id="KW-1185">Reference proteome</keyword>
<dbReference type="Gene3D" id="3.90.1720.10">
    <property type="entry name" value="endopeptidase domain like (from Nostoc punctiforme)"/>
    <property type="match status" value="1"/>
</dbReference>
<dbReference type="Proteomes" id="UP000018291">
    <property type="component" value="Unassembled WGS sequence"/>
</dbReference>
<evidence type="ECO:0000256" key="2">
    <source>
        <dbReference type="ARBA" id="ARBA00022670"/>
    </source>
</evidence>
<keyword evidence="3" id="KW-0378">Hydrolase</keyword>
<feature type="compositionally biased region" description="Basic and acidic residues" evidence="6">
    <location>
        <begin position="196"/>
        <end position="215"/>
    </location>
</feature>
<evidence type="ECO:0000256" key="6">
    <source>
        <dbReference type="SAM" id="MobiDB-lite"/>
    </source>
</evidence>
<gene>
    <name evidence="9" type="ORF">BN381_130044</name>
</gene>
<keyword evidence="2" id="KW-0645">Protease</keyword>
<keyword evidence="7" id="KW-0812">Transmembrane</keyword>
<evidence type="ECO:0000256" key="7">
    <source>
        <dbReference type="SAM" id="Phobius"/>
    </source>
</evidence>
<dbReference type="InterPro" id="IPR038765">
    <property type="entry name" value="Papain-like_cys_pep_sf"/>
</dbReference>
<dbReference type="SUPFAM" id="SSF54001">
    <property type="entry name" value="Cysteine proteinases"/>
    <property type="match status" value="1"/>
</dbReference>
<evidence type="ECO:0000313" key="9">
    <source>
        <dbReference type="EMBL" id="CCM62486.1"/>
    </source>
</evidence>
<protein>
    <recommendedName>
        <fullName evidence="8">NlpC/P60 domain-containing protein</fullName>
    </recommendedName>
</protein>
<dbReference type="eggNOG" id="COG0791">
    <property type="taxonomic scope" value="Bacteria"/>
</dbReference>
<dbReference type="OrthoDB" id="5177647at2"/>
<feature type="domain" description="NlpC/P60" evidence="8">
    <location>
        <begin position="323"/>
        <end position="439"/>
    </location>
</feature>
<name>R4YZL7_9ACTN</name>
<dbReference type="EMBL" id="CANL01000005">
    <property type="protein sequence ID" value="CCM62486.1"/>
    <property type="molecule type" value="Genomic_DNA"/>
</dbReference>
<reference evidence="9 10" key="1">
    <citation type="journal article" date="2013" name="ISME J.">
        <title>Metabolic model for the filamentous 'Candidatus Microthrix parvicella' based on genomic and metagenomic analyses.</title>
        <authorList>
            <person name="Jon McIlroy S."/>
            <person name="Kristiansen R."/>
            <person name="Albertsen M."/>
            <person name="Michael Karst S."/>
            <person name="Rossetti S."/>
            <person name="Lund Nielsen J."/>
            <person name="Tandoi V."/>
            <person name="James Seviour R."/>
            <person name="Nielsen P.H."/>
        </authorList>
    </citation>
    <scope>NUCLEOTIDE SEQUENCE [LARGE SCALE GENOMIC DNA]</scope>
    <source>
        <strain evidence="9 10">RN1</strain>
    </source>
</reference>
<dbReference type="HOGENOM" id="CLU_623603_0_0_11"/>
<dbReference type="PANTHER" id="PTHR47053:SF1">
    <property type="entry name" value="MUREIN DD-ENDOPEPTIDASE MEPH-RELATED"/>
    <property type="match status" value="1"/>
</dbReference>
<evidence type="ECO:0000256" key="4">
    <source>
        <dbReference type="ARBA" id="ARBA00022807"/>
    </source>
</evidence>
<keyword evidence="5" id="KW-0175">Coiled coil</keyword>
<feature type="coiled-coil region" evidence="5">
    <location>
        <begin position="64"/>
        <end position="112"/>
    </location>
</feature>
<evidence type="ECO:0000256" key="5">
    <source>
        <dbReference type="SAM" id="Coils"/>
    </source>
</evidence>
<evidence type="ECO:0000313" key="10">
    <source>
        <dbReference type="Proteomes" id="UP000018291"/>
    </source>
</evidence>
<evidence type="ECO:0000256" key="3">
    <source>
        <dbReference type="ARBA" id="ARBA00022801"/>
    </source>
</evidence>
<sequence>MRWISPPSDHVAASCAGSPRRSIRQASVKSLAISALAAIAIPVVPLAMAGTAGAQDSSDLAAKVERIQARRSELGDKISLLDEEANEAKLKLADLEKRANTNQADVETAKKQMSGASKDVRAYALKSFTASPGTEMMGNETDPNAALVRRTLLQTARGNREEAIDQVRAAKSDLATKQGYLEDTSTEIAAAKAKADQARKETRATEATLAKEESQVKGALKVALEREEAARQAAAKAEAERRQAEAEAAAAAEAAAQLQAASAASSAAPVAIASQGSSGAVAASRSAGTARAGSSTRNVASGRTAAPPAAVAPAAPSPAPPPASGGGSAVSAAMSVRGTPYRWGGESPGGFDCSGLVVWSFRQAGRGGLPHSSRALVGMGRRISVGQLVPGDLVAYGSPVHHIGIYIGGGQYVHAPHTGDVVKVSSIYRGSGSPIALRI</sequence>
<feature type="region of interest" description="Disordered" evidence="6">
    <location>
        <begin position="196"/>
        <end position="216"/>
    </location>
</feature>
<dbReference type="InterPro" id="IPR000064">
    <property type="entry name" value="NLP_P60_dom"/>
</dbReference>
<dbReference type="Gene3D" id="6.10.250.3150">
    <property type="match status" value="1"/>
</dbReference>
<dbReference type="InterPro" id="IPR051202">
    <property type="entry name" value="Peptidase_C40"/>
</dbReference>
<dbReference type="GO" id="GO:0006508">
    <property type="term" value="P:proteolysis"/>
    <property type="evidence" value="ECO:0007669"/>
    <property type="project" value="UniProtKB-KW"/>
</dbReference>
<evidence type="ECO:0000256" key="1">
    <source>
        <dbReference type="ARBA" id="ARBA00007074"/>
    </source>
</evidence>
<keyword evidence="7" id="KW-0472">Membrane</keyword>
<dbReference type="GO" id="GO:0008234">
    <property type="term" value="F:cysteine-type peptidase activity"/>
    <property type="evidence" value="ECO:0007669"/>
    <property type="project" value="UniProtKB-KW"/>
</dbReference>
<keyword evidence="7" id="KW-1133">Transmembrane helix</keyword>
<organism evidence="9 10">
    <name type="scientific">Candidatus Neomicrothrix parvicella RN1</name>
    <dbReference type="NCBI Taxonomy" id="1229780"/>
    <lineage>
        <taxon>Bacteria</taxon>
        <taxon>Bacillati</taxon>
        <taxon>Actinomycetota</taxon>
        <taxon>Acidimicrobiia</taxon>
        <taxon>Acidimicrobiales</taxon>
        <taxon>Microthrixaceae</taxon>
        <taxon>Candidatus Neomicrothrix</taxon>
    </lineage>
</organism>
<feature type="region of interest" description="Disordered" evidence="6">
    <location>
        <begin position="288"/>
        <end position="331"/>
    </location>
</feature>
<dbReference type="STRING" id="1229780.BN381_130044"/>
<accession>R4YZL7</accession>
<comment type="caution">
    <text evidence="9">The sequence shown here is derived from an EMBL/GenBank/DDBJ whole genome shotgun (WGS) entry which is preliminary data.</text>
</comment>
<proteinExistence type="inferred from homology"/>
<comment type="similarity">
    <text evidence="1">Belongs to the peptidase C40 family.</text>
</comment>
<feature type="compositionally biased region" description="Low complexity" evidence="6">
    <location>
        <begin position="288"/>
        <end position="297"/>
    </location>
</feature>
<dbReference type="PROSITE" id="PS51935">
    <property type="entry name" value="NLPC_P60"/>
    <property type="match status" value="1"/>
</dbReference>
<dbReference type="Pfam" id="PF00877">
    <property type="entry name" value="NLPC_P60"/>
    <property type="match status" value="1"/>
</dbReference>
<evidence type="ECO:0000259" key="8">
    <source>
        <dbReference type="PROSITE" id="PS51935"/>
    </source>
</evidence>
<feature type="compositionally biased region" description="Low complexity" evidence="6">
    <location>
        <begin position="305"/>
        <end position="314"/>
    </location>
</feature>
<dbReference type="AlphaFoldDB" id="R4YZL7"/>
<keyword evidence="4" id="KW-0788">Thiol protease</keyword>
<dbReference type="PANTHER" id="PTHR47053">
    <property type="entry name" value="MUREIN DD-ENDOPEPTIDASE MEPH-RELATED"/>
    <property type="match status" value="1"/>
</dbReference>